<reference evidence="3 4" key="1">
    <citation type="journal article" date="2014" name="Nat. Genet.">
        <title>Whole-genome sequence of a flatfish provides insights into ZW sex chromosome evolution and adaptation to a benthic lifestyle.</title>
        <authorList>
            <person name="Chen S."/>
            <person name="Zhang G."/>
            <person name="Shao C."/>
            <person name="Huang Q."/>
            <person name="Liu G."/>
            <person name="Zhang P."/>
            <person name="Song W."/>
            <person name="An N."/>
            <person name="Chalopin D."/>
            <person name="Volff J.N."/>
            <person name="Hong Y."/>
            <person name="Li Q."/>
            <person name="Sha Z."/>
            <person name="Zhou H."/>
            <person name="Xie M."/>
            <person name="Yu Q."/>
            <person name="Liu Y."/>
            <person name="Xiang H."/>
            <person name="Wang N."/>
            <person name="Wu K."/>
            <person name="Yang C."/>
            <person name="Zhou Q."/>
            <person name="Liao X."/>
            <person name="Yang L."/>
            <person name="Hu Q."/>
            <person name="Zhang J."/>
            <person name="Meng L."/>
            <person name="Jin L."/>
            <person name="Tian Y."/>
            <person name="Lian J."/>
            <person name="Yang J."/>
            <person name="Miao G."/>
            <person name="Liu S."/>
            <person name="Liang Z."/>
            <person name="Yan F."/>
            <person name="Li Y."/>
            <person name="Sun B."/>
            <person name="Zhang H."/>
            <person name="Zhang J."/>
            <person name="Zhu Y."/>
            <person name="Du M."/>
            <person name="Zhao Y."/>
            <person name="Schartl M."/>
            <person name="Tang Q."/>
            <person name="Wang J."/>
        </authorList>
    </citation>
    <scope>NUCLEOTIDE SEQUENCE</scope>
</reference>
<feature type="short sequence motif" description="Histidine triad motif" evidence="1">
    <location>
        <begin position="149"/>
        <end position="153"/>
    </location>
</feature>
<reference evidence="3" key="3">
    <citation type="submission" date="2025-09" db="UniProtKB">
        <authorList>
            <consortium name="Ensembl"/>
        </authorList>
    </citation>
    <scope>IDENTIFICATION</scope>
</reference>
<evidence type="ECO:0000256" key="1">
    <source>
        <dbReference type="PROSITE-ProRule" id="PRU00464"/>
    </source>
</evidence>
<dbReference type="PANTHER" id="PTHR12486">
    <property type="entry name" value="APRATAXIN-RELATED"/>
    <property type="match status" value="1"/>
</dbReference>
<dbReference type="Ensembl" id="ENSCSET00000032395.1">
    <property type="protein sequence ID" value="ENSCSEP00000031984.1"/>
    <property type="gene ID" value="ENSCSEG00000020525.1"/>
</dbReference>
<evidence type="ECO:0000313" key="4">
    <source>
        <dbReference type="Proteomes" id="UP000265120"/>
    </source>
</evidence>
<dbReference type="InterPro" id="IPR036265">
    <property type="entry name" value="HIT-like_sf"/>
</dbReference>
<dbReference type="PROSITE" id="PS51084">
    <property type="entry name" value="HIT_2"/>
    <property type="match status" value="1"/>
</dbReference>
<dbReference type="PANTHER" id="PTHR12486:SF6">
    <property type="entry name" value="ADENOSINE 5'-MONOPHOSPHORAMIDASE HINT3"/>
    <property type="match status" value="1"/>
</dbReference>
<dbReference type="Pfam" id="PF11969">
    <property type="entry name" value="DcpS_C"/>
    <property type="match status" value="1"/>
</dbReference>
<proteinExistence type="predicted"/>
<dbReference type="STRING" id="244447.ENSCSEP00000031984"/>
<feature type="domain" description="HIT" evidence="2">
    <location>
        <begin position="56"/>
        <end position="166"/>
    </location>
</feature>
<dbReference type="Gene3D" id="3.30.428.10">
    <property type="entry name" value="HIT-like"/>
    <property type="match status" value="1"/>
</dbReference>
<protein>
    <submittedName>
        <fullName evidence="3">Si:dkey-25e12.3</fullName>
    </submittedName>
</protein>
<organism evidence="3 4">
    <name type="scientific">Cynoglossus semilaevis</name>
    <name type="common">Tongue sole</name>
    <dbReference type="NCBI Taxonomy" id="244447"/>
    <lineage>
        <taxon>Eukaryota</taxon>
        <taxon>Metazoa</taxon>
        <taxon>Chordata</taxon>
        <taxon>Craniata</taxon>
        <taxon>Vertebrata</taxon>
        <taxon>Euteleostomi</taxon>
        <taxon>Actinopterygii</taxon>
        <taxon>Neopterygii</taxon>
        <taxon>Teleostei</taxon>
        <taxon>Neoteleostei</taxon>
        <taxon>Acanthomorphata</taxon>
        <taxon>Carangaria</taxon>
        <taxon>Pleuronectiformes</taxon>
        <taxon>Pleuronectoidei</taxon>
        <taxon>Cynoglossidae</taxon>
        <taxon>Cynoglossinae</taxon>
        <taxon>Cynoglossus</taxon>
    </lineage>
</organism>
<dbReference type="SUPFAM" id="SSF54197">
    <property type="entry name" value="HIT-like"/>
    <property type="match status" value="1"/>
</dbReference>
<dbReference type="GeneTree" id="ENSGT00510000047616"/>
<dbReference type="GO" id="GO:0003824">
    <property type="term" value="F:catalytic activity"/>
    <property type="evidence" value="ECO:0007669"/>
    <property type="project" value="InterPro"/>
</dbReference>
<name>A0A3P8WYZ8_CYNSE</name>
<dbReference type="FunCoup" id="A0A3P8WYZ8">
    <property type="interactions" value="761"/>
</dbReference>
<evidence type="ECO:0000313" key="3">
    <source>
        <dbReference type="Ensembl" id="ENSCSEP00000031984.1"/>
    </source>
</evidence>
<keyword evidence="4" id="KW-1185">Reference proteome</keyword>
<dbReference type="InterPro" id="IPR011146">
    <property type="entry name" value="HIT-like"/>
</dbReference>
<dbReference type="OMA" id="REYDESC"/>
<evidence type="ECO:0000259" key="2">
    <source>
        <dbReference type="PROSITE" id="PS51084"/>
    </source>
</evidence>
<sequence length="203" mass="23454">MQYLIFKSQIKTLSQHRRSLTRRVSWQCSCLLKEVQSDRIMAGESNLDSSLLDSCIFCSIASEQDKEAKILAKTDEILCFRDIDPAAPHHYLVIPREHIHSCLSLQRKHINLIKKMAEMGKRVLQTQGVTDMNDISLGFHKPPFISVNHLHLHVIAPSSQICDFMIYKFIPGTESFILEKDLRKRLEKSEKQQNAKSLNCFSW</sequence>
<dbReference type="Proteomes" id="UP000265120">
    <property type="component" value="Chromosome 7"/>
</dbReference>
<dbReference type="AlphaFoldDB" id="A0A3P8WYZ8"/>
<accession>A0A3P8WYZ8</accession>
<reference evidence="3" key="2">
    <citation type="submission" date="2025-08" db="UniProtKB">
        <authorList>
            <consortium name="Ensembl"/>
        </authorList>
    </citation>
    <scope>IDENTIFICATION</scope>
</reference>
<dbReference type="InParanoid" id="A0A3P8WYZ8"/>